<feature type="transmembrane region" description="Helical" evidence="8">
    <location>
        <begin position="213"/>
        <end position="232"/>
    </location>
</feature>
<evidence type="ECO:0000256" key="7">
    <source>
        <dbReference type="ARBA" id="ARBA00023136"/>
    </source>
</evidence>
<comment type="similarity">
    <text evidence="2">Belongs to the AzlC family.</text>
</comment>
<keyword evidence="3" id="KW-0813">Transport</keyword>
<reference evidence="9 10" key="1">
    <citation type="submission" date="2016-10" db="EMBL/GenBank/DDBJ databases">
        <authorList>
            <person name="de Groot N.N."/>
        </authorList>
    </citation>
    <scope>NUCLEOTIDE SEQUENCE [LARGE SCALE GENOMIC DNA]</scope>
    <source>
        <strain evidence="9 10">CGMCC 1.7727</strain>
    </source>
</reference>
<evidence type="ECO:0000256" key="8">
    <source>
        <dbReference type="SAM" id="Phobius"/>
    </source>
</evidence>
<keyword evidence="6 8" id="KW-1133">Transmembrane helix</keyword>
<name>A0A1H9SJB6_9BACI</name>
<evidence type="ECO:0000256" key="2">
    <source>
        <dbReference type="ARBA" id="ARBA00010735"/>
    </source>
</evidence>
<dbReference type="GO" id="GO:1903785">
    <property type="term" value="P:L-valine transmembrane transport"/>
    <property type="evidence" value="ECO:0007669"/>
    <property type="project" value="TreeGrafter"/>
</dbReference>
<keyword evidence="10" id="KW-1185">Reference proteome</keyword>
<dbReference type="OrthoDB" id="3177005at2"/>
<dbReference type="EMBL" id="FOGL01000011">
    <property type="protein sequence ID" value="SER84339.1"/>
    <property type="molecule type" value="Genomic_DNA"/>
</dbReference>
<dbReference type="STRING" id="531814.SAMN04487944_11134"/>
<accession>A0A1H9SJB6</accession>
<gene>
    <name evidence="9" type="ORF">SAMN04487944_11134</name>
</gene>
<protein>
    <submittedName>
        <fullName evidence="9">4-azaleucine resistance probable transporter AzlC</fullName>
    </submittedName>
</protein>
<feature type="transmembrane region" description="Helical" evidence="8">
    <location>
        <begin position="190"/>
        <end position="207"/>
    </location>
</feature>
<keyword evidence="5 8" id="KW-0812">Transmembrane</keyword>
<feature type="transmembrane region" description="Helical" evidence="8">
    <location>
        <begin position="135"/>
        <end position="160"/>
    </location>
</feature>
<evidence type="ECO:0000256" key="3">
    <source>
        <dbReference type="ARBA" id="ARBA00022448"/>
    </source>
</evidence>
<dbReference type="InterPro" id="IPR011606">
    <property type="entry name" value="Brnchd-chn_aa_trnsp_permease"/>
</dbReference>
<organism evidence="9 10">
    <name type="scientific">Gracilibacillus ureilyticus</name>
    <dbReference type="NCBI Taxonomy" id="531814"/>
    <lineage>
        <taxon>Bacteria</taxon>
        <taxon>Bacillati</taxon>
        <taxon>Bacillota</taxon>
        <taxon>Bacilli</taxon>
        <taxon>Bacillales</taxon>
        <taxon>Bacillaceae</taxon>
        <taxon>Gracilibacillus</taxon>
    </lineage>
</organism>
<evidence type="ECO:0000313" key="9">
    <source>
        <dbReference type="EMBL" id="SER84339.1"/>
    </source>
</evidence>
<feature type="transmembrane region" description="Helical" evidence="8">
    <location>
        <begin position="57"/>
        <end position="84"/>
    </location>
</feature>
<evidence type="ECO:0000256" key="5">
    <source>
        <dbReference type="ARBA" id="ARBA00022692"/>
    </source>
</evidence>
<evidence type="ECO:0000313" key="10">
    <source>
        <dbReference type="Proteomes" id="UP000199687"/>
    </source>
</evidence>
<comment type="subcellular location">
    <subcellularLocation>
        <location evidence="1">Cell membrane</location>
        <topology evidence="1">Multi-pass membrane protein</topology>
    </subcellularLocation>
</comment>
<evidence type="ECO:0000256" key="1">
    <source>
        <dbReference type="ARBA" id="ARBA00004651"/>
    </source>
</evidence>
<dbReference type="Pfam" id="PF03591">
    <property type="entry name" value="AzlC"/>
    <property type="match status" value="1"/>
</dbReference>
<proteinExistence type="inferred from homology"/>
<dbReference type="RefSeq" id="WP_089741201.1">
    <property type="nucleotide sequence ID" value="NZ_FOGL01000011.1"/>
</dbReference>
<dbReference type="PANTHER" id="PTHR34979">
    <property type="entry name" value="INNER MEMBRANE PROTEIN YGAZ"/>
    <property type="match status" value="1"/>
</dbReference>
<dbReference type="PANTHER" id="PTHR34979:SF1">
    <property type="entry name" value="INNER MEMBRANE PROTEIN YGAZ"/>
    <property type="match status" value="1"/>
</dbReference>
<keyword evidence="4" id="KW-1003">Cell membrane</keyword>
<evidence type="ECO:0000256" key="6">
    <source>
        <dbReference type="ARBA" id="ARBA00022989"/>
    </source>
</evidence>
<dbReference type="Proteomes" id="UP000199687">
    <property type="component" value="Unassembled WGS sequence"/>
</dbReference>
<feature type="transmembrane region" description="Helical" evidence="8">
    <location>
        <begin position="16"/>
        <end position="37"/>
    </location>
</feature>
<keyword evidence="7 8" id="KW-0472">Membrane</keyword>
<sequence>MELDSKQLIKKQLRDGLIAASPIIVGYLPIALAYGVLAKQAGLTLTELTGMSLFVYAGAAQFMGANMIGLGVSAAEIIVATFVLNFRHFIMSLSFINQIKDYSIKWKLPLAAALTDETFSVASIYNKQVDRQYGYYFYGTIMLTSYISWVLGSLAGGILGDVIPPVLSQSMGVALYAMFIGLLIPSIKKYRRIAVISIAAALINYIVSPLTGQGWGIVIGTVFGGLAGVFVLEEEKV</sequence>
<dbReference type="AlphaFoldDB" id="A0A1H9SJB6"/>
<feature type="transmembrane region" description="Helical" evidence="8">
    <location>
        <begin position="166"/>
        <end position="183"/>
    </location>
</feature>
<dbReference type="GO" id="GO:0005886">
    <property type="term" value="C:plasma membrane"/>
    <property type="evidence" value="ECO:0007669"/>
    <property type="project" value="UniProtKB-SubCell"/>
</dbReference>
<evidence type="ECO:0000256" key="4">
    <source>
        <dbReference type="ARBA" id="ARBA00022475"/>
    </source>
</evidence>